<protein>
    <submittedName>
        <fullName evidence="2">Membrane protein</fullName>
    </submittedName>
</protein>
<keyword evidence="1" id="KW-0812">Transmembrane</keyword>
<proteinExistence type="predicted"/>
<name>A0A6S6U8C8_9BACT</name>
<accession>A0A6S6U8C8</accession>
<sequence>MLFNEIIDTHGIEGVASKTNISNVNLGYLVEEDFGRLNRVKALGFLLILEREYKEIDVSALRDRIKTYYDEHRPADEKVVMVAKDSVEGNSFSFFKLFIILALLGGGYYLYTQGKLDSLLQNIEEKKDFFDDNQALENNVSDENADKVVVGKPEEESISIETPVIPEVESIALNDDDTLDKNETVDEVQLLLASAEPIAEENKSVEAVVKEVAEEFLANEENSSILKNENEDLSSTESSIKIVNVNPTRGMLWFGFINLDTKKRREFMKKVSTPFNINEGRWLLVTGHGYLEVVASEKTIALADNRKHYFYIDGSELREIDKKEFRELNGRRGW</sequence>
<dbReference type="EMBL" id="CACVAU010000084">
    <property type="protein sequence ID" value="CAA6825540.1"/>
    <property type="molecule type" value="Genomic_DNA"/>
</dbReference>
<evidence type="ECO:0000313" key="2">
    <source>
        <dbReference type="EMBL" id="CAA6825540.1"/>
    </source>
</evidence>
<reference evidence="2" key="1">
    <citation type="submission" date="2020-01" db="EMBL/GenBank/DDBJ databases">
        <authorList>
            <person name="Meier V. D."/>
            <person name="Meier V D."/>
        </authorList>
    </citation>
    <scope>NUCLEOTIDE SEQUENCE</scope>
    <source>
        <strain evidence="2">HLG_WM_MAG_05</strain>
    </source>
</reference>
<keyword evidence="1" id="KW-0472">Membrane</keyword>
<gene>
    <name evidence="2" type="ORF">HELGO_WM7377</name>
</gene>
<evidence type="ECO:0000256" key="1">
    <source>
        <dbReference type="SAM" id="Phobius"/>
    </source>
</evidence>
<feature type="transmembrane region" description="Helical" evidence="1">
    <location>
        <begin position="94"/>
        <end position="111"/>
    </location>
</feature>
<dbReference type="AlphaFoldDB" id="A0A6S6U8C8"/>
<organism evidence="2">
    <name type="scientific">uncultured Sulfurovum sp</name>
    <dbReference type="NCBI Taxonomy" id="269237"/>
    <lineage>
        <taxon>Bacteria</taxon>
        <taxon>Pseudomonadati</taxon>
        <taxon>Campylobacterota</taxon>
        <taxon>Epsilonproteobacteria</taxon>
        <taxon>Campylobacterales</taxon>
        <taxon>Sulfurovaceae</taxon>
        <taxon>Sulfurovum</taxon>
        <taxon>environmental samples</taxon>
    </lineage>
</organism>
<keyword evidence="1" id="KW-1133">Transmembrane helix</keyword>